<accession>A0ABP9YWY7</accession>
<keyword evidence="2" id="KW-0812">Transmembrane</keyword>
<feature type="transmembrane region" description="Helical" evidence="2">
    <location>
        <begin position="131"/>
        <end position="154"/>
    </location>
</feature>
<keyword evidence="2" id="KW-1133">Transmembrane helix</keyword>
<proteinExistence type="predicted"/>
<comment type="caution">
    <text evidence="4">The sequence shown here is derived from an EMBL/GenBank/DDBJ whole genome shotgun (WGS) entry which is preliminary data.</text>
</comment>
<evidence type="ECO:0008006" key="6">
    <source>
        <dbReference type="Google" id="ProtNLM"/>
    </source>
</evidence>
<organism evidence="4 5">
    <name type="scientific">Mucor flavus</name>
    <dbReference type="NCBI Taxonomy" id="439312"/>
    <lineage>
        <taxon>Eukaryota</taxon>
        <taxon>Fungi</taxon>
        <taxon>Fungi incertae sedis</taxon>
        <taxon>Mucoromycota</taxon>
        <taxon>Mucoromycotina</taxon>
        <taxon>Mucoromycetes</taxon>
        <taxon>Mucorales</taxon>
        <taxon>Mucorineae</taxon>
        <taxon>Mucoraceae</taxon>
        <taxon>Mucor</taxon>
    </lineage>
</organism>
<evidence type="ECO:0000256" key="2">
    <source>
        <dbReference type="SAM" id="Phobius"/>
    </source>
</evidence>
<feature type="region of interest" description="Disordered" evidence="1">
    <location>
        <begin position="327"/>
        <end position="347"/>
    </location>
</feature>
<feature type="compositionally biased region" description="Low complexity" evidence="1">
    <location>
        <begin position="94"/>
        <end position="120"/>
    </location>
</feature>
<evidence type="ECO:0000313" key="5">
    <source>
        <dbReference type="Proteomes" id="UP001473302"/>
    </source>
</evidence>
<evidence type="ECO:0000313" key="4">
    <source>
        <dbReference type="EMBL" id="GAA5811375.1"/>
    </source>
</evidence>
<gene>
    <name evidence="4" type="ORF">MFLAVUS_004809</name>
</gene>
<protein>
    <recommendedName>
        <fullName evidence="6">Mid2 domain-containing protein</fullName>
    </recommendedName>
</protein>
<name>A0ABP9YWY7_9FUNG</name>
<evidence type="ECO:0000256" key="1">
    <source>
        <dbReference type="SAM" id="MobiDB-lite"/>
    </source>
</evidence>
<feature type="chain" id="PRO_5046692348" description="Mid2 domain-containing protein" evidence="3">
    <location>
        <begin position="20"/>
        <end position="347"/>
    </location>
</feature>
<keyword evidence="3" id="KW-0732">Signal</keyword>
<feature type="signal peptide" evidence="3">
    <location>
        <begin position="1"/>
        <end position="19"/>
    </location>
</feature>
<reference evidence="4 5" key="1">
    <citation type="submission" date="2024-04" db="EMBL/GenBank/DDBJ databases">
        <title>genome sequences of Mucor flavus KT1a and Helicostylum pulchrum KT1b strains isolated from the surface of a dry-aged beef.</title>
        <authorList>
            <person name="Toyotome T."/>
            <person name="Hosono M."/>
            <person name="Torimaru M."/>
            <person name="Fukuda K."/>
            <person name="Mikami N."/>
        </authorList>
    </citation>
    <scope>NUCLEOTIDE SEQUENCE [LARGE SCALE GENOMIC DNA]</scope>
    <source>
        <strain evidence="4 5">KT1a</strain>
    </source>
</reference>
<feature type="region of interest" description="Disordered" evidence="1">
    <location>
        <begin position="94"/>
        <end position="127"/>
    </location>
</feature>
<dbReference type="Proteomes" id="UP001473302">
    <property type="component" value="Unassembled WGS sequence"/>
</dbReference>
<keyword evidence="5" id="KW-1185">Reference proteome</keyword>
<sequence length="347" mass="37440">MRFWFLSIVVLLLVQGISAQCGFLFLYPCTTTPVEKPPATTASNSAVPTDSAVASPSIPPVVPSPTSIASIPPSSSIAPSSALPSSTIIAPPPATLSSTSSSALPTETTPTATPSATPTPKGDDDKGGSNIGVIVGSVCAFVAIIGAGFAYAFFSKTRKNNRDKRLYSETGDSYPDNSYQPNHFNARPSPAITASAVAAADQIHSGHQWDKQPYNYGNAAPQPPMATVTKQHDPYYSTAPMSQMGYSTSDTYYSNNTNNHQQQYYDSNAAGAYYDPQQHHYDPNYIDSQKQQQDMYTLQQQQQHDPYLQKHQSPALNQATIVPTNNVYSAPHSYSNEEHKNNPNSYS</sequence>
<dbReference type="EMBL" id="BAABUK010000009">
    <property type="protein sequence ID" value="GAA5811375.1"/>
    <property type="molecule type" value="Genomic_DNA"/>
</dbReference>
<keyword evidence="2" id="KW-0472">Membrane</keyword>
<evidence type="ECO:0000256" key="3">
    <source>
        <dbReference type="SAM" id="SignalP"/>
    </source>
</evidence>
<feature type="region of interest" description="Disordered" evidence="1">
    <location>
        <begin position="36"/>
        <end position="57"/>
    </location>
</feature>